<dbReference type="PANTHER" id="PTHR22605">
    <property type="entry name" value="RZ-TYPE DOMAIN-CONTAINING PROTEIN"/>
    <property type="match status" value="1"/>
</dbReference>
<accession>A0A9Q1J1M1</accession>
<feature type="compositionally biased region" description="Acidic residues" evidence="1">
    <location>
        <begin position="215"/>
        <end position="240"/>
    </location>
</feature>
<keyword evidence="3" id="KW-1185">Reference proteome</keyword>
<dbReference type="OrthoDB" id="2423195at2759"/>
<evidence type="ECO:0000313" key="3">
    <source>
        <dbReference type="Proteomes" id="UP001152622"/>
    </source>
</evidence>
<dbReference type="EMBL" id="JAINUF010000004">
    <property type="protein sequence ID" value="KAJ8362841.1"/>
    <property type="molecule type" value="Genomic_DNA"/>
</dbReference>
<comment type="caution">
    <text evidence="2">The sequence shown here is derived from an EMBL/GenBank/DDBJ whole genome shotgun (WGS) entry which is preliminary data.</text>
</comment>
<dbReference type="AlphaFoldDB" id="A0A9Q1J1M1"/>
<sequence>MEEHREESQLHEVRSYSMEDLRELLNKLMLMSGRGEQGQKKEADRFSEVFSSVQRMGLAFIDLHAAGNPLFQHWEAKISCHLQSEASIVMDFHLGSGVSAGRVALEGDVLEQLPDLCRKMERYLTIWKGFMNEQRSTHYYLNYYTAEQVVYLCDRLSPGTQAPVLDAQVVTMLSFIRPECDAWGLREMLRAFWGDLHCGGSLTEQQDEVDFQTFAEEDEDEDEEEEEEAEAEEGEEEEPWSMEVTLEPAFREGGSVLSTDALEGPLGQASGSGQLELLWDAYMRDMMGFLPHTLDVPSLGRLLRQLAEEDEEWREGEAKVVRRSLPGGFFSSRPNLVVCPPAEILTCCLCVYMASELEPLPSYDEVLLCEPDTPYQQVELFLRRCLTAGHRGQKIYILLHADRLAYDVSYRAEQLFQALSLRRTHDYRLVIICSSTREHAYLPSAFSQYRLLSVPQEPLERVQRYLSRHYTVPADRPSAADVFRGRQYVGVVSSKRAGV</sequence>
<reference evidence="2" key="1">
    <citation type="journal article" date="2023" name="Science">
        <title>Genome structures resolve the early diversification of teleost fishes.</title>
        <authorList>
            <person name="Parey E."/>
            <person name="Louis A."/>
            <person name="Montfort J."/>
            <person name="Bouchez O."/>
            <person name="Roques C."/>
            <person name="Iampietro C."/>
            <person name="Lluch J."/>
            <person name="Castinel A."/>
            <person name="Donnadieu C."/>
            <person name="Desvignes T."/>
            <person name="Floi Bucao C."/>
            <person name="Jouanno E."/>
            <person name="Wen M."/>
            <person name="Mejri S."/>
            <person name="Dirks R."/>
            <person name="Jansen H."/>
            <person name="Henkel C."/>
            <person name="Chen W.J."/>
            <person name="Zahm M."/>
            <person name="Cabau C."/>
            <person name="Klopp C."/>
            <person name="Thompson A.W."/>
            <person name="Robinson-Rechavi M."/>
            <person name="Braasch I."/>
            <person name="Lecointre G."/>
            <person name="Bobe J."/>
            <person name="Postlethwait J.H."/>
            <person name="Berthelot C."/>
            <person name="Roest Crollius H."/>
            <person name="Guiguen Y."/>
        </authorList>
    </citation>
    <scope>NUCLEOTIDE SEQUENCE</scope>
    <source>
        <strain evidence="2">WJC10195</strain>
    </source>
</reference>
<gene>
    <name evidence="2" type="ORF">SKAU_G00116720</name>
</gene>
<dbReference type="PANTHER" id="PTHR22605:SF18">
    <property type="entry name" value="E3 UBIQUITIN-PROTEIN LIGASE RNF213-ALPHA"/>
    <property type="match status" value="1"/>
</dbReference>
<dbReference type="InterPro" id="IPR031248">
    <property type="entry name" value="RNF213"/>
</dbReference>
<dbReference type="GO" id="GO:0002040">
    <property type="term" value="P:sprouting angiogenesis"/>
    <property type="evidence" value="ECO:0007669"/>
    <property type="project" value="TreeGrafter"/>
</dbReference>
<evidence type="ECO:0000313" key="2">
    <source>
        <dbReference type="EMBL" id="KAJ8362841.1"/>
    </source>
</evidence>
<protein>
    <submittedName>
        <fullName evidence="2">Uncharacterized protein</fullName>
    </submittedName>
</protein>
<dbReference type="GO" id="GO:0006511">
    <property type="term" value="P:ubiquitin-dependent protein catabolic process"/>
    <property type="evidence" value="ECO:0007669"/>
    <property type="project" value="TreeGrafter"/>
</dbReference>
<name>A0A9Q1J1M1_SYNKA</name>
<organism evidence="2 3">
    <name type="scientific">Synaphobranchus kaupii</name>
    <name type="common">Kaup's arrowtooth eel</name>
    <dbReference type="NCBI Taxonomy" id="118154"/>
    <lineage>
        <taxon>Eukaryota</taxon>
        <taxon>Metazoa</taxon>
        <taxon>Chordata</taxon>
        <taxon>Craniata</taxon>
        <taxon>Vertebrata</taxon>
        <taxon>Euteleostomi</taxon>
        <taxon>Actinopterygii</taxon>
        <taxon>Neopterygii</taxon>
        <taxon>Teleostei</taxon>
        <taxon>Anguilliformes</taxon>
        <taxon>Synaphobranchidae</taxon>
        <taxon>Synaphobranchus</taxon>
    </lineage>
</organism>
<dbReference type="GO" id="GO:0016887">
    <property type="term" value="F:ATP hydrolysis activity"/>
    <property type="evidence" value="ECO:0007669"/>
    <property type="project" value="InterPro"/>
</dbReference>
<dbReference type="Proteomes" id="UP001152622">
    <property type="component" value="Chromosome 4"/>
</dbReference>
<dbReference type="GO" id="GO:0005829">
    <property type="term" value="C:cytosol"/>
    <property type="evidence" value="ECO:0007669"/>
    <property type="project" value="TreeGrafter"/>
</dbReference>
<dbReference type="GO" id="GO:0016020">
    <property type="term" value="C:membrane"/>
    <property type="evidence" value="ECO:0007669"/>
    <property type="project" value="TreeGrafter"/>
</dbReference>
<proteinExistence type="predicted"/>
<feature type="non-terminal residue" evidence="2">
    <location>
        <position position="499"/>
    </location>
</feature>
<evidence type="ECO:0000256" key="1">
    <source>
        <dbReference type="SAM" id="MobiDB-lite"/>
    </source>
</evidence>
<dbReference type="GO" id="GO:2000051">
    <property type="term" value="P:negative regulation of non-canonical Wnt signaling pathway"/>
    <property type="evidence" value="ECO:0007669"/>
    <property type="project" value="TreeGrafter"/>
</dbReference>
<dbReference type="GO" id="GO:0004842">
    <property type="term" value="F:ubiquitin-protein transferase activity"/>
    <property type="evidence" value="ECO:0007669"/>
    <property type="project" value="InterPro"/>
</dbReference>
<dbReference type="GO" id="GO:0005730">
    <property type="term" value="C:nucleolus"/>
    <property type="evidence" value="ECO:0007669"/>
    <property type="project" value="TreeGrafter"/>
</dbReference>
<feature type="region of interest" description="Disordered" evidence="1">
    <location>
        <begin position="215"/>
        <end position="241"/>
    </location>
</feature>